<dbReference type="OrthoDB" id="9814556at2"/>
<dbReference type="Proteomes" id="UP000049127">
    <property type="component" value="Unassembled WGS sequence"/>
</dbReference>
<keyword evidence="1" id="KW-0560">Oxidoreductase</keyword>
<dbReference type="GO" id="GO:0102223">
    <property type="term" value="F:4,4'-diapophytoene desaturase (4,4'-diaponeurosporene-forming)"/>
    <property type="evidence" value="ECO:0007669"/>
    <property type="project" value="UniProtKB-EC"/>
</dbReference>
<protein>
    <submittedName>
        <fullName evidence="1">Phytoene desaturase</fullName>
        <ecNumber evidence="1">1.3.8.2</ecNumber>
    </submittedName>
</protein>
<dbReference type="EMBL" id="CEKZ01000025">
    <property type="protein sequence ID" value="CEQ05396.1"/>
    <property type="molecule type" value="Genomic_DNA"/>
</dbReference>
<dbReference type="AlphaFoldDB" id="A0A0C7GEC4"/>
<reference evidence="1 2" key="1">
    <citation type="submission" date="2015-01" db="EMBL/GenBank/DDBJ databases">
        <authorList>
            <person name="Aslett A.Martin."/>
            <person name="De Silva Nishadi"/>
        </authorList>
    </citation>
    <scope>NUCLEOTIDE SEQUENCE [LARGE SCALE GENOMIC DNA]</scope>
    <source>
        <strain evidence="1 2">R28058</strain>
    </source>
</reference>
<sequence length="78" mass="8890">MYERYLTPKDLKDKFNSFYGTAFGIGHNLNQIGYFRYHMKSKSVKNLYFIGSSTHHGNGVSVVINGSKLLVDEIIKNS</sequence>
<gene>
    <name evidence="1" type="primary">crtN</name>
    <name evidence="1" type="ORF">R28058_30871</name>
</gene>
<accession>A0A0C7GEC4</accession>
<dbReference type="RefSeq" id="WP_055343177.1">
    <property type="nucleotide sequence ID" value="NZ_CDNI01000025.1"/>
</dbReference>
<evidence type="ECO:0000313" key="1">
    <source>
        <dbReference type="EMBL" id="CEQ05396.1"/>
    </source>
</evidence>
<proteinExistence type="predicted"/>
<name>A0A0C7GEC4_PARSO</name>
<dbReference type="EC" id="1.3.8.2" evidence="1"/>
<evidence type="ECO:0000313" key="2">
    <source>
        <dbReference type="Proteomes" id="UP000049127"/>
    </source>
</evidence>
<dbReference type="PANTHER" id="PTHR43734">
    <property type="entry name" value="PHYTOENE DESATURASE"/>
    <property type="match status" value="1"/>
</dbReference>
<organism evidence="1 2">
    <name type="scientific">Paraclostridium sordellii</name>
    <name type="common">Clostridium sordellii</name>
    <dbReference type="NCBI Taxonomy" id="1505"/>
    <lineage>
        <taxon>Bacteria</taxon>
        <taxon>Bacillati</taxon>
        <taxon>Bacillota</taxon>
        <taxon>Clostridia</taxon>
        <taxon>Peptostreptococcales</taxon>
        <taxon>Peptostreptococcaceae</taxon>
        <taxon>Paraclostridium</taxon>
    </lineage>
</organism>
<dbReference type="PANTHER" id="PTHR43734:SF1">
    <property type="entry name" value="PHYTOENE DESATURASE"/>
    <property type="match status" value="1"/>
</dbReference>